<dbReference type="InterPro" id="IPR000222">
    <property type="entry name" value="PP2C_BS"/>
</dbReference>
<dbReference type="EC" id="3.1.3.16" evidence="7"/>
<dbReference type="GO" id="GO:0004722">
    <property type="term" value="F:protein serine/threonine phosphatase activity"/>
    <property type="evidence" value="ECO:0007669"/>
    <property type="project" value="UniProtKB-EC"/>
</dbReference>
<dbReference type="InterPro" id="IPR015655">
    <property type="entry name" value="PP2C"/>
</dbReference>
<keyword evidence="8" id="KW-1185">Reference proteome</keyword>
<name>A0AAF0EXC4_9BASI</name>
<dbReference type="InterPro" id="IPR001932">
    <property type="entry name" value="PPM-type_phosphatase-like_dom"/>
</dbReference>
<dbReference type="CDD" id="cd00143">
    <property type="entry name" value="PP2Cc"/>
    <property type="match status" value="1"/>
</dbReference>
<keyword evidence="4 5" id="KW-0904">Protein phosphatase</keyword>
<reference evidence="7" key="1">
    <citation type="submission" date="2023-03" db="EMBL/GenBank/DDBJ databases">
        <title>Mating type loci evolution in Malassezia.</title>
        <authorList>
            <person name="Coelho M.A."/>
        </authorList>
    </citation>
    <scope>NUCLEOTIDE SEQUENCE</scope>
    <source>
        <strain evidence="7">CBS 11721</strain>
    </source>
</reference>
<dbReference type="Pfam" id="PF00481">
    <property type="entry name" value="PP2C"/>
    <property type="match status" value="1"/>
</dbReference>
<dbReference type="GO" id="GO:0046872">
    <property type="term" value="F:metal ion binding"/>
    <property type="evidence" value="ECO:0007669"/>
    <property type="project" value="UniProtKB-KW"/>
</dbReference>
<evidence type="ECO:0000256" key="5">
    <source>
        <dbReference type="RuleBase" id="RU003465"/>
    </source>
</evidence>
<evidence type="ECO:0000256" key="1">
    <source>
        <dbReference type="ARBA" id="ARBA00006702"/>
    </source>
</evidence>
<comment type="similarity">
    <text evidence="1 5">Belongs to the PP2C family.</text>
</comment>
<evidence type="ECO:0000256" key="4">
    <source>
        <dbReference type="ARBA" id="ARBA00022912"/>
    </source>
</evidence>
<evidence type="ECO:0000313" key="8">
    <source>
        <dbReference type="Proteomes" id="UP001219933"/>
    </source>
</evidence>
<evidence type="ECO:0000256" key="3">
    <source>
        <dbReference type="ARBA" id="ARBA00022801"/>
    </source>
</evidence>
<protein>
    <submittedName>
        <fullName evidence="7">Protein-serine/threonine phosphatase</fullName>
        <ecNumber evidence="7">3.1.3.16</ecNumber>
    </submittedName>
</protein>
<dbReference type="EMBL" id="CP119881">
    <property type="protein sequence ID" value="WFD36452.1"/>
    <property type="molecule type" value="Genomic_DNA"/>
</dbReference>
<evidence type="ECO:0000259" key="6">
    <source>
        <dbReference type="PROSITE" id="PS51746"/>
    </source>
</evidence>
<keyword evidence="2" id="KW-0479">Metal-binding</keyword>
<dbReference type="SUPFAM" id="SSF81606">
    <property type="entry name" value="PP2C-like"/>
    <property type="match status" value="1"/>
</dbReference>
<accession>A0AAF0EXC4</accession>
<gene>
    <name evidence="7" type="primary">MgPP2CL-1</name>
    <name evidence="7" type="ORF">MCUN1_003331</name>
</gene>
<dbReference type="PROSITE" id="PS01032">
    <property type="entry name" value="PPM_1"/>
    <property type="match status" value="1"/>
</dbReference>
<evidence type="ECO:0000313" key="7">
    <source>
        <dbReference type="EMBL" id="WFD36452.1"/>
    </source>
</evidence>
<proteinExistence type="inferred from homology"/>
<organism evidence="7 8">
    <name type="scientific">Malassezia cuniculi</name>
    <dbReference type="NCBI Taxonomy" id="948313"/>
    <lineage>
        <taxon>Eukaryota</taxon>
        <taxon>Fungi</taxon>
        <taxon>Dikarya</taxon>
        <taxon>Basidiomycota</taxon>
        <taxon>Ustilaginomycotina</taxon>
        <taxon>Malasseziomycetes</taxon>
        <taxon>Malasseziales</taxon>
        <taxon>Malasseziaceae</taxon>
        <taxon>Malassezia</taxon>
    </lineage>
</organism>
<dbReference type="Gene3D" id="3.60.40.10">
    <property type="entry name" value="PPM-type phosphatase domain"/>
    <property type="match status" value="1"/>
</dbReference>
<feature type="domain" description="PPM-type phosphatase" evidence="6">
    <location>
        <begin position="4"/>
        <end position="260"/>
    </location>
</feature>
<keyword evidence="3 5" id="KW-0378">Hydrolase</keyword>
<dbReference type="Proteomes" id="UP001219933">
    <property type="component" value="Chromosome 5"/>
</dbReference>
<dbReference type="PANTHER" id="PTHR13832:SF837">
    <property type="entry name" value="PROTEIN PHOSPHATASE 2C-LIKE DOMAIN-CONTAINING PROTEIN 1"/>
    <property type="match status" value="1"/>
</dbReference>
<dbReference type="SMART" id="SM00332">
    <property type="entry name" value="PP2Cc"/>
    <property type="match status" value="1"/>
</dbReference>
<evidence type="ECO:0000256" key="2">
    <source>
        <dbReference type="ARBA" id="ARBA00022723"/>
    </source>
</evidence>
<dbReference type="PANTHER" id="PTHR13832">
    <property type="entry name" value="PROTEIN PHOSPHATASE 2C"/>
    <property type="match status" value="1"/>
</dbReference>
<dbReference type="PROSITE" id="PS51746">
    <property type="entry name" value="PPM_2"/>
    <property type="match status" value="1"/>
</dbReference>
<sequence>MKVSIGIAANCNSQWRRTMEDTHVYLHDFGGVSGQTYMAVFDGHAGKFAAEWCRDNFHDILATEMKTSPDAPIPEILNATFLRADEQLTRESQISSTRSGCTAVVALLREESDADGLHKMLYVANVGDARAVLRHGESAIRLTYDHKGSDPLETERVTARGGFVHGNRVNGILAVTRSLGDYPMKDYIVGAPFTSAIRLGSEDSLLVVACDGLWDVTTDQKATDIATQHDTDASAAAQALLDDALANYSTDNITVLVARLNI</sequence>
<dbReference type="AlphaFoldDB" id="A0AAF0EXC4"/>
<dbReference type="InterPro" id="IPR036457">
    <property type="entry name" value="PPM-type-like_dom_sf"/>
</dbReference>